<dbReference type="InterPro" id="IPR001633">
    <property type="entry name" value="EAL_dom"/>
</dbReference>
<feature type="domain" description="GGDEF" evidence="4">
    <location>
        <begin position="441"/>
        <end position="575"/>
    </location>
</feature>
<dbReference type="Pfam" id="PF00563">
    <property type="entry name" value="EAL"/>
    <property type="match status" value="1"/>
</dbReference>
<feature type="transmembrane region" description="Helical" evidence="2">
    <location>
        <begin position="331"/>
        <end position="351"/>
    </location>
</feature>
<dbReference type="Pfam" id="PF00990">
    <property type="entry name" value="GGDEF"/>
    <property type="match status" value="1"/>
</dbReference>
<dbReference type="CDD" id="cd01949">
    <property type="entry name" value="GGDEF"/>
    <property type="match status" value="1"/>
</dbReference>
<dbReference type="InterPro" id="IPR035919">
    <property type="entry name" value="EAL_sf"/>
</dbReference>
<dbReference type="GO" id="GO:0003824">
    <property type="term" value="F:catalytic activity"/>
    <property type="evidence" value="ECO:0007669"/>
    <property type="project" value="UniProtKB-ARBA"/>
</dbReference>
<feature type="transmembrane region" description="Helical" evidence="2">
    <location>
        <begin position="15"/>
        <end position="35"/>
    </location>
</feature>
<evidence type="ECO:0000256" key="1">
    <source>
        <dbReference type="ARBA" id="ARBA00001946"/>
    </source>
</evidence>
<name>A0A4P9K4W3_9GAMM</name>
<evidence type="ECO:0000259" key="3">
    <source>
        <dbReference type="PROSITE" id="PS50883"/>
    </source>
</evidence>
<evidence type="ECO:0000313" key="5">
    <source>
        <dbReference type="EMBL" id="QCU89791.1"/>
    </source>
</evidence>
<dbReference type="FunFam" id="3.30.70.270:FF:000001">
    <property type="entry name" value="Diguanylate cyclase domain protein"/>
    <property type="match status" value="1"/>
</dbReference>
<dbReference type="CDD" id="cd01948">
    <property type="entry name" value="EAL"/>
    <property type="match status" value="1"/>
</dbReference>
<protein>
    <submittedName>
        <fullName evidence="5">Bifunctional diguanylate cyclase/phosphodiesterase</fullName>
    </submittedName>
</protein>
<dbReference type="InterPro" id="IPR000160">
    <property type="entry name" value="GGDEF_dom"/>
</dbReference>
<dbReference type="PROSITE" id="PS50887">
    <property type="entry name" value="GGDEF"/>
    <property type="match status" value="1"/>
</dbReference>
<sequence length="833" mass="95379">MSTSQKKLPSLRKRYVLLNIVIGLLVIAAITAAYFKALNTKNTVNRGYEGVLNEQANLKEVRDYLLHINGDINHFLLDPLNQHLTQNIDIYTSESIDSLNQLNESTHPYHVDLANTVNPIKLNFEKLNKEIKRLIEYRLDINKQYPAMDISANIMEVQQDNIKSGFEILILEIESESLKPTNEELYPLLLKTRTLWSEAISQTRIYMVNRLASFTTEILQQQGSSLADMYELFKKNLNQLEKFYAEEDSFEGLPTVKSIHKISEDWIDNFLQMRNLSENNQWRSDAMIMQNDILPLITNITILCNQLEKVLRDEKQNLDNQLSKSDAFFNYLIYGIISLYLIIISFILLSMEWAIFKPIDRVTQALRSRALEVTLPKIKPAKTKEMARLIEAFVEMDNEVSARQNELEHQALHDHLTGLPNRFSLNQRIEYQLLSSERQHSTFSLFIMDLDYFKDINDTLGHASGDSLLIEVSKRVKRLIRKSDTLARLGGDEFSILLPDTNKEEAAFLAEKIIEDIAHPFNLNGEKVSISISIGIAGFPHDGLNAETILQCADMAMYASKRKRTGYSLYNANQNVYSKDRLILVNDLLEALELEQFEINFQPKINLETGSICGAEALLRFIHKNHGYVPPDKVIETAERMGVIHRLSLQILKKSIAECSKWHRQGYPISVSVNLSVRDLASTGLCSKVKEFMEEFNLNYEFLTLEITENVMMENLSLSIDQLNKLNKLGVKISIDDFGTGFSSLAYLKRLPVQELKIDKSFVIDIEQDENDQQIVRSTIDLGHSLGLTTVAEGVETLTAMEIVKSYGCDQVQGYYFSKPVNPEEFRRLLSMQ</sequence>
<dbReference type="OrthoDB" id="9804951at2"/>
<gene>
    <name evidence="5" type="ORF">FE785_03625</name>
</gene>
<dbReference type="SUPFAM" id="SSF55073">
    <property type="entry name" value="Nucleotide cyclase"/>
    <property type="match status" value="1"/>
</dbReference>
<dbReference type="PANTHER" id="PTHR44757">
    <property type="entry name" value="DIGUANYLATE CYCLASE DGCP"/>
    <property type="match status" value="1"/>
</dbReference>
<accession>A0A4P9K4W3</accession>
<keyword evidence="2" id="KW-1133">Transmembrane helix</keyword>
<dbReference type="SMART" id="SM00052">
    <property type="entry name" value="EAL"/>
    <property type="match status" value="1"/>
</dbReference>
<dbReference type="KEGG" id="thig:FE785_03625"/>
<organism evidence="5 6">
    <name type="scientific">Thiomicrorhabdus sediminis</name>
    <dbReference type="NCBI Taxonomy" id="2580412"/>
    <lineage>
        <taxon>Bacteria</taxon>
        <taxon>Pseudomonadati</taxon>
        <taxon>Pseudomonadota</taxon>
        <taxon>Gammaproteobacteria</taxon>
        <taxon>Thiotrichales</taxon>
        <taxon>Piscirickettsiaceae</taxon>
        <taxon>Thiomicrorhabdus</taxon>
    </lineage>
</organism>
<dbReference type="SMART" id="SM00267">
    <property type="entry name" value="GGDEF"/>
    <property type="match status" value="1"/>
</dbReference>
<dbReference type="SUPFAM" id="SSF141868">
    <property type="entry name" value="EAL domain-like"/>
    <property type="match status" value="1"/>
</dbReference>
<dbReference type="InterPro" id="IPR052155">
    <property type="entry name" value="Biofilm_reg_signaling"/>
</dbReference>
<dbReference type="Proteomes" id="UP000304864">
    <property type="component" value="Chromosome"/>
</dbReference>
<dbReference type="AlphaFoldDB" id="A0A4P9K4W3"/>
<keyword evidence="2" id="KW-0812">Transmembrane</keyword>
<dbReference type="RefSeq" id="WP_138564468.1">
    <property type="nucleotide sequence ID" value="NZ_CP040602.1"/>
</dbReference>
<dbReference type="InterPro" id="IPR029787">
    <property type="entry name" value="Nucleotide_cyclase"/>
</dbReference>
<proteinExistence type="predicted"/>
<feature type="domain" description="EAL" evidence="3">
    <location>
        <begin position="581"/>
        <end position="833"/>
    </location>
</feature>
<dbReference type="Gene3D" id="3.20.20.450">
    <property type="entry name" value="EAL domain"/>
    <property type="match status" value="1"/>
</dbReference>
<keyword evidence="6" id="KW-1185">Reference proteome</keyword>
<dbReference type="EMBL" id="CP040602">
    <property type="protein sequence ID" value="QCU89791.1"/>
    <property type="molecule type" value="Genomic_DNA"/>
</dbReference>
<evidence type="ECO:0000256" key="2">
    <source>
        <dbReference type="SAM" id="Phobius"/>
    </source>
</evidence>
<dbReference type="InterPro" id="IPR043128">
    <property type="entry name" value="Rev_trsase/Diguanyl_cyclase"/>
</dbReference>
<evidence type="ECO:0000313" key="6">
    <source>
        <dbReference type="Proteomes" id="UP000304864"/>
    </source>
</evidence>
<reference evidence="5 6" key="1">
    <citation type="submission" date="2019-05" db="EMBL/GenBank/DDBJ databases">
        <title>Thiomicrorhabdus sediminis sp. nov, a novel sulfur-oxidizing bacterium isolated from coastal sediment.</title>
        <authorList>
            <person name="Liu X."/>
        </authorList>
    </citation>
    <scope>NUCLEOTIDE SEQUENCE [LARGE SCALE GENOMIC DNA]</scope>
    <source>
        <strain evidence="5 6">G1</strain>
    </source>
</reference>
<dbReference type="PANTHER" id="PTHR44757:SF2">
    <property type="entry name" value="BIOFILM ARCHITECTURE MAINTENANCE PROTEIN MBAA"/>
    <property type="match status" value="1"/>
</dbReference>
<keyword evidence="2" id="KW-0472">Membrane</keyword>
<dbReference type="Gene3D" id="3.30.70.270">
    <property type="match status" value="1"/>
</dbReference>
<dbReference type="NCBIfam" id="TIGR00254">
    <property type="entry name" value="GGDEF"/>
    <property type="match status" value="1"/>
</dbReference>
<dbReference type="PROSITE" id="PS50883">
    <property type="entry name" value="EAL"/>
    <property type="match status" value="1"/>
</dbReference>
<evidence type="ECO:0000259" key="4">
    <source>
        <dbReference type="PROSITE" id="PS50887"/>
    </source>
</evidence>
<comment type="cofactor">
    <cofactor evidence="1">
        <name>Mg(2+)</name>
        <dbReference type="ChEBI" id="CHEBI:18420"/>
    </cofactor>
</comment>